<comment type="function">
    <text evidence="1">May act as a substrate-specific adapter of an E3 ubiquitin-protein ligase complex (CUL3-RBX1-BTB) which mediates the ubiquitination and subsequent proteasomal degradation of target proteins.</text>
</comment>
<evidence type="ECO:0000313" key="5">
    <source>
        <dbReference type="Proteomes" id="UP000091857"/>
    </source>
</evidence>
<name>A0A2C9UCF0_MANES</name>
<protein>
    <recommendedName>
        <fullName evidence="6">BTB domain-containing protein</fullName>
    </recommendedName>
</protein>
<dbReference type="InterPro" id="IPR056423">
    <property type="entry name" value="BACK_BPM_SPOP"/>
</dbReference>
<dbReference type="GO" id="GO:0071472">
    <property type="term" value="P:cellular response to salt stress"/>
    <property type="evidence" value="ECO:0007669"/>
    <property type="project" value="UniProtKB-ARBA"/>
</dbReference>
<dbReference type="Pfam" id="PF24570">
    <property type="entry name" value="BACK_BPM_SPOP"/>
    <property type="match status" value="1"/>
</dbReference>
<dbReference type="AlphaFoldDB" id="A0A2C9UCF0"/>
<dbReference type="GO" id="GO:0016567">
    <property type="term" value="P:protein ubiquitination"/>
    <property type="evidence" value="ECO:0007669"/>
    <property type="project" value="InterPro"/>
</dbReference>
<dbReference type="PANTHER" id="PTHR26379:SF187">
    <property type="entry name" value="OS07G0655300 PROTEIN"/>
    <property type="match status" value="1"/>
</dbReference>
<evidence type="ECO:0000256" key="2">
    <source>
        <dbReference type="ARBA" id="ARBA00004906"/>
    </source>
</evidence>
<keyword evidence="5" id="KW-1185">Reference proteome</keyword>
<dbReference type="CDD" id="cd18280">
    <property type="entry name" value="BTB_POZ_BPM_plant"/>
    <property type="match status" value="1"/>
</dbReference>
<dbReference type="Proteomes" id="UP000091857">
    <property type="component" value="Chromosome 15"/>
</dbReference>
<dbReference type="CDD" id="cd14736">
    <property type="entry name" value="BACK_AtBPM-like"/>
    <property type="match status" value="1"/>
</dbReference>
<comment type="pathway">
    <text evidence="2">Protein modification; protein ubiquitination.</text>
</comment>
<dbReference type="Pfam" id="PF00651">
    <property type="entry name" value="BTB"/>
    <property type="match status" value="1"/>
</dbReference>
<dbReference type="InterPro" id="IPR000210">
    <property type="entry name" value="BTB/POZ_dom"/>
</dbReference>
<evidence type="ECO:0008006" key="6">
    <source>
        <dbReference type="Google" id="ProtNLM"/>
    </source>
</evidence>
<dbReference type="Gene3D" id="3.30.710.10">
    <property type="entry name" value="Potassium Channel Kv1.1, Chain A"/>
    <property type="match status" value="1"/>
</dbReference>
<dbReference type="PROSITE" id="PS50097">
    <property type="entry name" value="BTB"/>
    <property type="match status" value="1"/>
</dbReference>
<proteinExistence type="inferred from homology"/>
<organism evidence="4 5">
    <name type="scientific">Manihot esculenta</name>
    <name type="common">Cassava</name>
    <name type="synonym">Jatropha manihot</name>
    <dbReference type="NCBI Taxonomy" id="3983"/>
    <lineage>
        <taxon>Eukaryota</taxon>
        <taxon>Viridiplantae</taxon>
        <taxon>Streptophyta</taxon>
        <taxon>Embryophyta</taxon>
        <taxon>Tracheophyta</taxon>
        <taxon>Spermatophyta</taxon>
        <taxon>Magnoliopsida</taxon>
        <taxon>eudicotyledons</taxon>
        <taxon>Gunneridae</taxon>
        <taxon>Pentapetalae</taxon>
        <taxon>rosids</taxon>
        <taxon>fabids</taxon>
        <taxon>Malpighiales</taxon>
        <taxon>Euphorbiaceae</taxon>
        <taxon>Crotonoideae</taxon>
        <taxon>Manihoteae</taxon>
        <taxon>Manihot</taxon>
    </lineage>
</organism>
<evidence type="ECO:0000256" key="3">
    <source>
        <dbReference type="ARBA" id="ARBA00010846"/>
    </source>
</evidence>
<sequence>MNVGFSFPYSSVGTSQIELYCGHALFYPDSGLVPFPPSALFCCFSALFLPRISWHGNDENMKMEVNEITSQGHNTTTTTIIIIIKSPSQFTDSREKGLGRRVRKADEAKVCL</sequence>
<comment type="similarity">
    <text evidence="3">Belongs to the Tdpoz family.</text>
</comment>
<dbReference type="EMBL" id="CM004401">
    <property type="protein sequence ID" value="OAY27861.2"/>
    <property type="molecule type" value="Genomic_DNA"/>
</dbReference>
<dbReference type="CDD" id="cd00121">
    <property type="entry name" value="MATH"/>
    <property type="match status" value="1"/>
</dbReference>
<dbReference type="InterPro" id="IPR045005">
    <property type="entry name" value="BPM1-6"/>
</dbReference>
<dbReference type="FunFam" id="3.30.710.10:FF:000136">
    <property type="entry name" value="BTB-POZ and math domain 1"/>
    <property type="match status" value="1"/>
</dbReference>
<dbReference type="SMART" id="SM00225">
    <property type="entry name" value="BTB"/>
    <property type="match status" value="1"/>
</dbReference>
<dbReference type="InterPro" id="IPR034090">
    <property type="entry name" value="BPM_C"/>
</dbReference>
<comment type="caution">
    <text evidence="4">The sequence shown here is derived from an EMBL/GenBank/DDBJ whole genome shotgun (WGS) entry which is preliminary data.</text>
</comment>
<evidence type="ECO:0000256" key="1">
    <source>
        <dbReference type="ARBA" id="ARBA00002668"/>
    </source>
</evidence>
<evidence type="ECO:0000313" key="4">
    <source>
        <dbReference type="EMBL" id="OAY27861.2"/>
    </source>
</evidence>
<accession>A0A2C9UCF0</accession>
<dbReference type="InterPro" id="IPR002083">
    <property type="entry name" value="MATH/TRAF_dom"/>
</dbReference>
<gene>
    <name evidence="4" type="ORF">MANES_15G020350v8</name>
</gene>
<dbReference type="Pfam" id="PF22486">
    <property type="entry name" value="MATH_2"/>
    <property type="match status" value="1"/>
</dbReference>
<dbReference type="Gene3D" id="1.25.40.420">
    <property type="match status" value="1"/>
</dbReference>
<dbReference type="Gene3D" id="2.60.210.10">
    <property type="entry name" value="Apoptosis, Tumor Necrosis Factor Receptor Associated Protein 2, Chain A"/>
    <property type="match status" value="1"/>
</dbReference>
<dbReference type="SUPFAM" id="SSF54695">
    <property type="entry name" value="POZ domain"/>
    <property type="match status" value="1"/>
</dbReference>
<reference evidence="5" key="1">
    <citation type="journal article" date="2016" name="Nat. Biotechnol.">
        <title>Sequencing wild and cultivated cassava and related species reveals extensive interspecific hybridization and genetic diversity.</title>
        <authorList>
            <person name="Bredeson J.V."/>
            <person name="Lyons J.B."/>
            <person name="Prochnik S.E."/>
            <person name="Wu G.A."/>
            <person name="Ha C.M."/>
            <person name="Edsinger-Gonzales E."/>
            <person name="Grimwood J."/>
            <person name="Schmutz J."/>
            <person name="Rabbi I.Y."/>
            <person name="Egesi C."/>
            <person name="Nauluvula P."/>
            <person name="Lebot V."/>
            <person name="Ndunguru J."/>
            <person name="Mkamilo G."/>
            <person name="Bart R.S."/>
            <person name="Setter T.L."/>
            <person name="Gleadow R.M."/>
            <person name="Kulakow P."/>
            <person name="Ferguson M.E."/>
            <person name="Rounsley S."/>
            <person name="Rokhsar D.S."/>
        </authorList>
    </citation>
    <scope>NUCLEOTIDE SEQUENCE [LARGE SCALE GENOMIC DNA]</scope>
    <source>
        <strain evidence="5">cv. AM560-2</strain>
    </source>
</reference>
<dbReference type="SUPFAM" id="SSF49599">
    <property type="entry name" value="TRAF domain-like"/>
    <property type="match status" value="1"/>
</dbReference>
<dbReference type="InterPro" id="IPR011333">
    <property type="entry name" value="SKP1/BTB/POZ_sf"/>
</dbReference>
<dbReference type="STRING" id="3983.A0A2C9UCF0"/>
<dbReference type="PANTHER" id="PTHR26379">
    <property type="entry name" value="BTB/POZ AND MATH DOMAIN-CONTAINING PROTEIN 1"/>
    <property type="match status" value="1"/>
</dbReference>
<dbReference type="InterPro" id="IPR008974">
    <property type="entry name" value="TRAF-like"/>
</dbReference>
<dbReference type="PROSITE" id="PS50144">
    <property type="entry name" value="MATH"/>
    <property type="match status" value="1"/>
</dbReference>